<feature type="compositionally biased region" description="Basic and acidic residues" evidence="4">
    <location>
        <begin position="679"/>
        <end position="688"/>
    </location>
</feature>
<feature type="region of interest" description="Disordered" evidence="4">
    <location>
        <begin position="622"/>
        <end position="708"/>
    </location>
</feature>
<dbReference type="InterPro" id="IPR028386">
    <property type="entry name" value="CENP-C/Mif2/cnp3"/>
</dbReference>
<dbReference type="Gramene" id="Kaladp0043s0301.1.v1.1">
    <property type="protein sequence ID" value="Kaladp0043s0301.1.v1.1"/>
    <property type="gene ID" value="Kaladp0043s0301.v1.1"/>
</dbReference>
<dbReference type="GO" id="GO:0051315">
    <property type="term" value="P:attachment of mitotic spindle microtubules to kinetochore"/>
    <property type="evidence" value="ECO:0007669"/>
    <property type="project" value="TreeGrafter"/>
</dbReference>
<dbReference type="EnsemblPlants" id="Kaladp0043s0301.1.v1.1">
    <property type="protein sequence ID" value="Kaladp0043s0301.1.v1.1"/>
    <property type="gene ID" value="Kaladp0043s0301.v1.1"/>
</dbReference>
<evidence type="ECO:0000256" key="2">
    <source>
        <dbReference type="ARBA" id="ARBA00010291"/>
    </source>
</evidence>
<dbReference type="AlphaFoldDB" id="A0A7N0TRU8"/>
<dbReference type="OMA" id="IHRGNTE"/>
<dbReference type="GO" id="GO:0000776">
    <property type="term" value="C:kinetochore"/>
    <property type="evidence" value="ECO:0007669"/>
    <property type="project" value="InterPro"/>
</dbReference>
<evidence type="ECO:0000256" key="4">
    <source>
        <dbReference type="SAM" id="MobiDB-lite"/>
    </source>
</evidence>
<evidence type="ECO:0000313" key="6">
    <source>
        <dbReference type="Proteomes" id="UP000594263"/>
    </source>
</evidence>
<dbReference type="GO" id="GO:0051382">
    <property type="term" value="P:kinetochore assembly"/>
    <property type="evidence" value="ECO:0007669"/>
    <property type="project" value="InterPro"/>
</dbReference>
<dbReference type="PANTHER" id="PTHR16684:SF11">
    <property type="entry name" value="CENTROMERE PROTEIN C"/>
    <property type="match status" value="1"/>
</dbReference>
<feature type="compositionally biased region" description="Polar residues" evidence="4">
    <location>
        <begin position="663"/>
        <end position="673"/>
    </location>
</feature>
<keyword evidence="3" id="KW-0539">Nucleus</keyword>
<name>A0A7N0TRU8_KALFE</name>
<comment type="similarity">
    <text evidence="2">Belongs to the CENP-C/MIF2 family.</text>
</comment>
<evidence type="ECO:0000256" key="1">
    <source>
        <dbReference type="ARBA" id="ARBA00004123"/>
    </source>
</evidence>
<reference evidence="5" key="1">
    <citation type="submission" date="2021-01" db="UniProtKB">
        <authorList>
            <consortium name="EnsemblPlants"/>
        </authorList>
    </citation>
    <scope>IDENTIFICATION</scope>
</reference>
<organism evidence="5 6">
    <name type="scientific">Kalanchoe fedtschenkoi</name>
    <name type="common">Lavender scallops</name>
    <name type="synonym">South American air plant</name>
    <dbReference type="NCBI Taxonomy" id="63787"/>
    <lineage>
        <taxon>Eukaryota</taxon>
        <taxon>Viridiplantae</taxon>
        <taxon>Streptophyta</taxon>
        <taxon>Embryophyta</taxon>
        <taxon>Tracheophyta</taxon>
        <taxon>Spermatophyta</taxon>
        <taxon>Magnoliopsida</taxon>
        <taxon>eudicotyledons</taxon>
        <taxon>Gunneridae</taxon>
        <taxon>Pentapetalae</taxon>
        <taxon>Saxifragales</taxon>
        <taxon>Crassulaceae</taxon>
        <taxon>Kalanchoe</taxon>
    </lineage>
</organism>
<comment type="subcellular location">
    <subcellularLocation>
        <location evidence="1">Nucleus</location>
    </subcellularLocation>
</comment>
<evidence type="ECO:0000313" key="5">
    <source>
        <dbReference type="EnsemblPlants" id="Kaladp0043s0301.1.v1.1"/>
    </source>
</evidence>
<dbReference type="GO" id="GO:0005634">
    <property type="term" value="C:nucleus"/>
    <property type="evidence" value="ECO:0007669"/>
    <property type="project" value="UniProtKB-SubCell"/>
</dbReference>
<protein>
    <recommendedName>
        <fullName evidence="7">Centromere protein C</fullName>
    </recommendedName>
</protein>
<sequence length="868" mass="96940">MLTEAVSSDQDDPLHALSYLSLFPHTCRNLALSANPTDLSDLQLIHNVLKTMALKEPGRSMEQAKRILESRPEDMKSEIFTNAAVREDVGVINEESVRERRAGLGRKQAKFHFNRKIGQSAVFKEPTLDIAKLDDPVEFFLAHERLENAKKEIRKQKGILTEMEVNINDLSLTARPRRPGIPGRVKSTYKHRCSYFVLDDDDLKESSMENAENTSQSLSPFKAVDFLQETLKENHTSPSNNKMHTEAFDPIKDGVLGDSVSKANRFLDDILSGTYDHLNSDGQLTLLQEQLQIKPLDINKLSLPKLPDFPKYDFKNSGNFSKPRKSLPDIQEAFSGMGSVKPTRIMHTPSFVHLSASPLPKSPLANLVSLKKHIMQSNRSADSFSTFNTDPHPVGGSSPLNYAEKQPESVIAQGDSRCKLNVNEYDEEVSAVLNMSSNREELQDSRDFLAFEDDTATAVIRTRNILPNQPGSALSDKNGIPVEPDSWPESYEGSRTNELSDTQMQSENATQAINSLQPDLNMGKDDQHSSPGAGFHATQSAGPSLGTEQHKDIQVKNVLETSVNKERRRKTVPVHKTNLARKKPNLNGHPQRISIAAVGTDTQQHEPGRDEVQAECAVANMSSTQPDLNLDKQGPSTSPELLEKQSKPPEISPEQERVEDVTETSMTNESNGKYSPLKEQNESVELCKKQKRKGGADSGAQATDSRDNQCRSYVAELHDEQAEVPNNHQEQLELEEHMGGNIPKTLLTKQKEANVPYPEQMEYAEEETCPRKKPKRKECSLRKSIAVAGTSMQSGVRRSTRHKMRPLEFWRGERFLYGRLAPDSTLPTLIGVKKYSSPARQEGKAVLEVVAYVDGEKYRELIDLASLH</sequence>
<accession>A0A7N0TRU8</accession>
<proteinExistence type="inferred from homology"/>
<feature type="compositionally biased region" description="Polar residues" evidence="4">
    <location>
        <begin position="493"/>
        <end position="518"/>
    </location>
</feature>
<dbReference type="GO" id="GO:0019237">
    <property type="term" value="F:centromeric DNA binding"/>
    <property type="evidence" value="ECO:0007669"/>
    <property type="project" value="InterPro"/>
</dbReference>
<feature type="region of interest" description="Disordered" evidence="4">
    <location>
        <begin position="467"/>
        <end position="591"/>
    </location>
</feature>
<evidence type="ECO:0000256" key="3">
    <source>
        <dbReference type="ARBA" id="ARBA00023242"/>
    </source>
</evidence>
<dbReference type="PANTHER" id="PTHR16684">
    <property type="entry name" value="CENTROMERE PROTEIN C"/>
    <property type="match status" value="1"/>
</dbReference>
<feature type="compositionally biased region" description="Basic residues" evidence="4">
    <location>
        <begin position="566"/>
        <end position="584"/>
    </location>
</feature>
<keyword evidence="6" id="KW-1185">Reference proteome</keyword>
<dbReference type="Proteomes" id="UP000594263">
    <property type="component" value="Unplaced"/>
</dbReference>
<dbReference type="GO" id="GO:0051455">
    <property type="term" value="P:spindle attachment to meiosis I kinetochore"/>
    <property type="evidence" value="ECO:0007669"/>
    <property type="project" value="TreeGrafter"/>
</dbReference>
<evidence type="ECO:0008006" key="7">
    <source>
        <dbReference type="Google" id="ProtNLM"/>
    </source>
</evidence>